<name>A0ABX8D0B9_9CELL</name>
<feature type="domain" description="Transcriptional repressor PaaX-like N-terminal" evidence="1">
    <location>
        <begin position="21"/>
        <end position="83"/>
    </location>
</feature>
<evidence type="ECO:0000313" key="4">
    <source>
        <dbReference type="EMBL" id="QVI60936.1"/>
    </source>
</evidence>
<dbReference type="Pfam" id="PF07848">
    <property type="entry name" value="PaaX"/>
    <property type="match status" value="1"/>
</dbReference>
<dbReference type="InterPro" id="IPR013225">
    <property type="entry name" value="PaaX_C"/>
</dbReference>
<reference evidence="4 5" key="1">
    <citation type="submission" date="2021-05" db="EMBL/GenBank/DDBJ databases">
        <title>Novel species in genus Cellulomonas.</title>
        <authorList>
            <person name="Zhang G."/>
        </authorList>
    </citation>
    <scope>NUCLEOTIDE SEQUENCE [LARGE SCALE GENOMIC DNA]</scope>
    <source>
        <strain evidence="5">zg-ZUI222</strain>
    </source>
</reference>
<dbReference type="PIRSF" id="PIRSF020623">
    <property type="entry name" value="PaaX"/>
    <property type="match status" value="1"/>
</dbReference>
<dbReference type="Pfam" id="PF08223">
    <property type="entry name" value="PaaX_C"/>
    <property type="match status" value="1"/>
</dbReference>
<feature type="domain" description="Transcriptional repressor PaaX-like C-terminal" evidence="2">
    <location>
        <begin position="193"/>
        <end position="278"/>
    </location>
</feature>
<dbReference type="RefSeq" id="WP_207341205.1">
    <property type="nucleotide sequence ID" value="NZ_CP074405.1"/>
</dbReference>
<dbReference type="EMBL" id="CP074405">
    <property type="protein sequence ID" value="QVI60936.1"/>
    <property type="molecule type" value="Genomic_DNA"/>
</dbReference>
<dbReference type="Gene3D" id="3.30.70.2650">
    <property type="match status" value="1"/>
</dbReference>
<organism evidence="4 5">
    <name type="scientific">Cellulomonas wangleii</name>
    <dbReference type="NCBI Taxonomy" id="2816956"/>
    <lineage>
        <taxon>Bacteria</taxon>
        <taxon>Bacillati</taxon>
        <taxon>Actinomycetota</taxon>
        <taxon>Actinomycetes</taxon>
        <taxon>Micrococcales</taxon>
        <taxon>Cellulomonadaceae</taxon>
        <taxon>Cellulomonas</taxon>
    </lineage>
</organism>
<dbReference type="InterPro" id="IPR036388">
    <property type="entry name" value="WH-like_DNA-bd_sf"/>
</dbReference>
<evidence type="ECO:0000259" key="3">
    <source>
        <dbReference type="Pfam" id="PF20803"/>
    </source>
</evidence>
<dbReference type="InterPro" id="IPR011965">
    <property type="entry name" value="PaaX_trns_reg"/>
</dbReference>
<proteinExistence type="predicted"/>
<feature type="domain" description="Transcriptional repressor PaaX-like central Cas2-like" evidence="3">
    <location>
        <begin position="106"/>
        <end position="152"/>
    </location>
</feature>
<keyword evidence="5" id="KW-1185">Reference proteome</keyword>
<evidence type="ECO:0000259" key="2">
    <source>
        <dbReference type="Pfam" id="PF08223"/>
    </source>
</evidence>
<evidence type="ECO:0000313" key="5">
    <source>
        <dbReference type="Proteomes" id="UP000677804"/>
    </source>
</evidence>
<dbReference type="Gene3D" id="1.10.10.10">
    <property type="entry name" value="Winged helix-like DNA-binding domain superfamily/Winged helix DNA-binding domain"/>
    <property type="match status" value="1"/>
</dbReference>
<protein>
    <submittedName>
        <fullName evidence="4">PaaX family transcriptional regulator</fullName>
    </submittedName>
</protein>
<accession>A0ABX8D0B9</accession>
<sequence length="313" mass="34409">METHGVDVAAPRLQRGPSPQHLLTTVLGEHLDSADAALPSATVVAVLREFGISAASARAALSRLVRRGLIGVRANGRTPLYHVAPQAVARHRETMHRFLAFGGVPRAWDGQWLTVSFSLPESLQPQRHALRKALGSLGFVRLYDSVWISPGDDPVPVRDRLTQLLGGVPGARWSVMRTRFEDEAGPGGPAAAYDLDALERAYGDFVERHEPLLRDVRARRVGPARALVARATLMDGWRRFAAVDPDLPPDLLPLGWPREQARATFLEAHTALGPLAHERLVDVMSPTWPDAARWVTHYVAADDPRDPPRRASR</sequence>
<dbReference type="SUPFAM" id="SSF46785">
    <property type="entry name" value="Winged helix' DNA-binding domain"/>
    <property type="match status" value="1"/>
</dbReference>
<evidence type="ECO:0000259" key="1">
    <source>
        <dbReference type="Pfam" id="PF07848"/>
    </source>
</evidence>
<dbReference type="InterPro" id="IPR036390">
    <property type="entry name" value="WH_DNA-bd_sf"/>
</dbReference>
<dbReference type="InterPro" id="IPR012906">
    <property type="entry name" value="PaaX-like_N"/>
</dbReference>
<dbReference type="PANTHER" id="PTHR30319">
    <property type="entry name" value="PHENYLACETIC ACID REGULATOR-RELATED TRANSCRIPTIONAL REPRESSOR"/>
    <property type="match status" value="1"/>
</dbReference>
<dbReference type="Gene3D" id="1.20.58.1460">
    <property type="match status" value="1"/>
</dbReference>
<dbReference type="Proteomes" id="UP000677804">
    <property type="component" value="Chromosome"/>
</dbReference>
<dbReference type="Pfam" id="PF20803">
    <property type="entry name" value="PaaX_M"/>
    <property type="match status" value="1"/>
</dbReference>
<dbReference type="PANTHER" id="PTHR30319:SF1">
    <property type="entry name" value="TRANSCRIPTIONAL REPRESSOR PAAX"/>
    <property type="match status" value="1"/>
</dbReference>
<gene>
    <name evidence="4" type="ORF">KG103_10350</name>
</gene>
<dbReference type="InterPro" id="IPR048846">
    <property type="entry name" value="PaaX-like_central"/>
</dbReference>